<organism evidence="1 2">
    <name type="scientific">Wandonia haliotis</name>
    <dbReference type="NCBI Taxonomy" id="574963"/>
    <lineage>
        <taxon>Bacteria</taxon>
        <taxon>Pseudomonadati</taxon>
        <taxon>Bacteroidota</taxon>
        <taxon>Flavobacteriia</taxon>
        <taxon>Flavobacteriales</taxon>
        <taxon>Crocinitomicaceae</taxon>
        <taxon>Wandonia</taxon>
    </lineage>
</organism>
<dbReference type="PROSITE" id="PS51257">
    <property type="entry name" value="PROKAR_LIPOPROTEIN"/>
    <property type="match status" value="1"/>
</dbReference>
<keyword evidence="2" id="KW-1185">Reference proteome</keyword>
<reference evidence="1 2" key="1">
    <citation type="journal article" date="2019" name="Int. J. Syst. Evol. Microbiol.">
        <title>The Global Catalogue of Microorganisms (GCM) 10K type strain sequencing project: providing services to taxonomists for standard genome sequencing and annotation.</title>
        <authorList>
            <consortium name="The Broad Institute Genomics Platform"/>
            <consortium name="The Broad Institute Genome Sequencing Center for Infectious Disease"/>
            <person name="Wu L."/>
            <person name="Ma J."/>
        </authorList>
    </citation>
    <scope>NUCLEOTIDE SEQUENCE [LARGE SCALE GENOMIC DNA]</scope>
    <source>
        <strain evidence="1 2">JCM 16083</strain>
    </source>
</reference>
<evidence type="ECO:0000313" key="1">
    <source>
        <dbReference type="EMBL" id="GAA0875123.1"/>
    </source>
</evidence>
<name>A0ABN1MPB4_9FLAO</name>
<proteinExistence type="predicted"/>
<gene>
    <name evidence="1" type="ORF">GCM10009118_15310</name>
</gene>
<dbReference type="Proteomes" id="UP001501126">
    <property type="component" value="Unassembled WGS sequence"/>
</dbReference>
<evidence type="ECO:0000313" key="2">
    <source>
        <dbReference type="Proteomes" id="UP001501126"/>
    </source>
</evidence>
<sequence length="246" mass="28297">MKTTQAILISCAIGFLFSSCREKTHTDIRSASKTDSNKWSIEKLRDKATQHLDSSQWDSELFRQDIETYTKYADIFQSYPLNKSPFPVAGYDYAVSSRPFVIETETALFKGIRIGEYESPESEKIIDKLTLLILTNDENSEENSLVESRNYPYLTAQGTFNGKDHEYDWVFTASPDGFSTLLVNMKLFDLRFGETILIFPQADQSFFYEQVKDSPNNYGGNIEEFKKKLMNNPNVKNRLKSETNSK</sequence>
<protein>
    <submittedName>
        <fullName evidence="1">Uncharacterized protein</fullName>
    </submittedName>
</protein>
<dbReference type="RefSeq" id="WP_343786246.1">
    <property type="nucleotide sequence ID" value="NZ_BAAAFH010000007.1"/>
</dbReference>
<accession>A0ABN1MPB4</accession>
<dbReference type="EMBL" id="BAAAFH010000007">
    <property type="protein sequence ID" value="GAA0875123.1"/>
    <property type="molecule type" value="Genomic_DNA"/>
</dbReference>
<comment type="caution">
    <text evidence="1">The sequence shown here is derived from an EMBL/GenBank/DDBJ whole genome shotgun (WGS) entry which is preliminary data.</text>
</comment>